<dbReference type="NCBIfam" id="TIGR02504">
    <property type="entry name" value="NrdJ_Z"/>
    <property type="match status" value="1"/>
</dbReference>
<dbReference type="AlphaFoldDB" id="X1K4W7"/>
<dbReference type="GO" id="GO:0031419">
    <property type="term" value="F:cobalamin binding"/>
    <property type="evidence" value="ECO:0007669"/>
    <property type="project" value="UniProtKB-KW"/>
</dbReference>
<comment type="similarity">
    <text evidence="2">Belongs to the ribonucleoside diphosphate reductase class-2 family.</text>
</comment>
<evidence type="ECO:0000256" key="3">
    <source>
        <dbReference type="ARBA" id="ARBA00012274"/>
    </source>
</evidence>
<evidence type="ECO:0000256" key="4">
    <source>
        <dbReference type="ARBA" id="ARBA00022628"/>
    </source>
</evidence>
<name>X1K4W7_9ZZZZ</name>
<dbReference type="Pfam" id="PF00317">
    <property type="entry name" value="Ribonuc_red_lgN"/>
    <property type="match status" value="1"/>
</dbReference>
<keyword evidence="5" id="KW-0547">Nucleotide-binding</keyword>
<dbReference type="EC" id="1.17.4.1" evidence="3"/>
<keyword evidence="8" id="KW-0170">Cobalt</keyword>
<gene>
    <name evidence="12" type="ORF">S06H3_05293</name>
</gene>
<dbReference type="PRINTS" id="PR01183">
    <property type="entry name" value="RIBORDTASEM1"/>
</dbReference>
<keyword evidence="4" id="KW-0846">Cobalamin</keyword>
<evidence type="ECO:0000256" key="2">
    <source>
        <dbReference type="ARBA" id="ARBA00007405"/>
    </source>
</evidence>
<comment type="caution">
    <text evidence="12">The sequence shown here is derived from an EMBL/GenBank/DDBJ whole genome shotgun (WGS) entry which is preliminary data.</text>
</comment>
<proteinExistence type="inferred from homology"/>
<organism evidence="12">
    <name type="scientific">marine sediment metagenome</name>
    <dbReference type="NCBI Taxonomy" id="412755"/>
    <lineage>
        <taxon>unclassified sequences</taxon>
        <taxon>metagenomes</taxon>
        <taxon>ecological metagenomes</taxon>
    </lineage>
</organism>
<dbReference type="GO" id="GO:0005524">
    <property type="term" value="F:ATP binding"/>
    <property type="evidence" value="ECO:0007669"/>
    <property type="project" value="InterPro"/>
</dbReference>
<evidence type="ECO:0000256" key="8">
    <source>
        <dbReference type="ARBA" id="ARBA00023285"/>
    </source>
</evidence>
<accession>X1K4W7</accession>
<evidence type="ECO:0000259" key="10">
    <source>
        <dbReference type="Pfam" id="PF00317"/>
    </source>
</evidence>
<evidence type="ECO:0000259" key="11">
    <source>
        <dbReference type="Pfam" id="PF02867"/>
    </source>
</evidence>
<evidence type="ECO:0000256" key="6">
    <source>
        <dbReference type="ARBA" id="ARBA00023002"/>
    </source>
</evidence>
<dbReference type="Pfam" id="PF02867">
    <property type="entry name" value="Ribonuc_red_lgC"/>
    <property type="match status" value="1"/>
</dbReference>
<keyword evidence="6" id="KW-0560">Oxidoreductase</keyword>
<protein>
    <recommendedName>
        <fullName evidence="3">ribonucleoside-diphosphate reductase</fullName>
        <ecNumber evidence="3">1.17.4.1</ecNumber>
    </recommendedName>
</protein>
<dbReference type="Gene3D" id="3.20.70.20">
    <property type="match status" value="1"/>
</dbReference>
<dbReference type="InterPro" id="IPR000788">
    <property type="entry name" value="RNR_lg_C"/>
</dbReference>
<dbReference type="SUPFAM" id="SSF51998">
    <property type="entry name" value="PFL-like glycyl radical enzymes"/>
    <property type="match status" value="1"/>
</dbReference>
<comment type="catalytic activity">
    <reaction evidence="9">
        <text>a 2'-deoxyribonucleoside 5'-diphosphate + [thioredoxin]-disulfide + H2O = a ribonucleoside 5'-diphosphate + [thioredoxin]-dithiol</text>
        <dbReference type="Rhea" id="RHEA:23252"/>
        <dbReference type="Rhea" id="RHEA-COMP:10698"/>
        <dbReference type="Rhea" id="RHEA-COMP:10700"/>
        <dbReference type="ChEBI" id="CHEBI:15377"/>
        <dbReference type="ChEBI" id="CHEBI:29950"/>
        <dbReference type="ChEBI" id="CHEBI:50058"/>
        <dbReference type="ChEBI" id="CHEBI:57930"/>
        <dbReference type="ChEBI" id="CHEBI:73316"/>
        <dbReference type="EC" id="1.17.4.1"/>
    </reaction>
</comment>
<dbReference type="EMBL" id="BARV01001945">
    <property type="protein sequence ID" value="GAI01608.1"/>
    <property type="molecule type" value="Genomic_DNA"/>
</dbReference>
<evidence type="ECO:0000256" key="9">
    <source>
        <dbReference type="ARBA" id="ARBA00047754"/>
    </source>
</evidence>
<dbReference type="InterPro" id="IPR013344">
    <property type="entry name" value="RNR_NrdJ/NrdZ"/>
</dbReference>
<feature type="domain" description="Ribonucleotide reductase large subunit C-terminal" evidence="11">
    <location>
        <begin position="50"/>
        <end position="437"/>
    </location>
</feature>
<dbReference type="GO" id="GO:0009263">
    <property type="term" value="P:deoxyribonucleotide biosynthetic process"/>
    <property type="evidence" value="ECO:0007669"/>
    <property type="project" value="InterPro"/>
</dbReference>
<dbReference type="PANTHER" id="PTHR43371:SF1">
    <property type="entry name" value="RIBONUCLEOSIDE-DIPHOSPHATE REDUCTASE"/>
    <property type="match status" value="1"/>
</dbReference>
<reference evidence="12" key="1">
    <citation type="journal article" date="2014" name="Front. Microbiol.">
        <title>High frequency of phylogenetically diverse reductive dehalogenase-homologous genes in deep subseafloor sedimentary metagenomes.</title>
        <authorList>
            <person name="Kawai M."/>
            <person name="Futagami T."/>
            <person name="Toyoda A."/>
            <person name="Takaki Y."/>
            <person name="Nishi S."/>
            <person name="Hori S."/>
            <person name="Arai W."/>
            <person name="Tsubouchi T."/>
            <person name="Morono Y."/>
            <person name="Uchiyama I."/>
            <person name="Ito T."/>
            <person name="Fujiyama A."/>
            <person name="Inagaki F."/>
            <person name="Takami H."/>
        </authorList>
    </citation>
    <scope>NUCLEOTIDE SEQUENCE</scope>
    <source>
        <strain evidence="12">Expedition CK06-06</strain>
    </source>
</reference>
<dbReference type="PANTHER" id="PTHR43371">
    <property type="entry name" value="VITAMIN B12-DEPENDENT RIBONUCLEOTIDE REDUCTASE"/>
    <property type="match status" value="1"/>
</dbReference>
<dbReference type="InterPro" id="IPR013509">
    <property type="entry name" value="RNR_lsu_N"/>
</dbReference>
<evidence type="ECO:0000313" key="12">
    <source>
        <dbReference type="EMBL" id="GAI01608.1"/>
    </source>
</evidence>
<dbReference type="CDD" id="cd02888">
    <property type="entry name" value="RNR_II_dimer"/>
    <property type="match status" value="1"/>
</dbReference>
<comment type="cofactor">
    <cofactor evidence="1">
        <name>adenosylcob(III)alamin</name>
        <dbReference type="ChEBI" id="CHEBI:18408"/>
    </cofactor>
</comment>
<evidence type="ECO:0000256" key="5">
    <source>
        <dbReference type="ARBA" id="ARBA00022741"/>
    </source>
</evidence>
<feature type="non-terminal residue" evidence="12">
    <location>
        <position position="438"/>
    </location>
</feature>
<sequence>MLVAEAEAKYGANSSEIKAWHRKFYSFLASLKFLPNSPALMNARRRGMLSACFVLPIEDSIEAIFETIKQTALIQKAGGGTGFSLDKLRPTGDRVASSGGTTSGPISFWRVFSETTDAIQQGAFRRGANMGMMSVGHPDILKFLHAKQNLKAFTNFNISVKITDEWMRKVLKSGSALHIVKNPRTQQQYLLPRRIDIASYTINDLHKLTDKSPSTLKTRGQFYTVRDIWKIIVNCAHKTGEPGVAFIDRINRDNPTPSLGKIEATNPCGEQPLLPYEACTLGSINLVKFVTLADGKADMDWQELARAVKLAVRFLDNIIDVCKFPIRDTTSLAQANRKIGLGVMGFADCLFLLGIPYDSQQATEFGGNLMRFINENACKAGSALADLRGPFPNWNHSIWRTEKSRKVRNASITCVAPTGTISIIADCSCGIEPAYSLI</sequence>
<dbReference type="InterPro" id="IPR050862">
    <property type="entry name" value="RdRp_reductase_class-2"/>
</dbReference>
<dbReference type="GO" id="GO:0004748">
    <property type="term" value="F:ribonucleoside-diphosphate reductase activity, thioredoxin disulfide as acceptor"/>
    <property type="evidence" value="ECO:0007669"/>
    <property type="project" value="UniProtKB-EC"/>
</dbReference>
<keyword evidence="7" id="KW-1015">Disulfide bond</keyword>
<evidence type="ECO:0000256" key="7">
    <source>
        <dbReference type="ARBA" id="ARBA00023157"/>
    </source>
</evidence>
<evidence type="ECO:0000256" key="1">
    <source>
        <dbReference type="ARBA" id="ARBA00001922"/>
    </source>
</evidence>
<feature type="domain" description="Ribonucleotide reductase large subunit N-terminal" evidence="10">
    <location>
        <begin position="3"/>
        <end position="46"/>
    </location>
</feature>